<accession>A0A7J7FNZ8</accession>
<evidence type="ECO:0000256" key="7">
    <source>
        <dbReference type="ARBA" id="ARBA00023136"/>
    </source>
</evidence>
<keyword evidence="10" id="KW-0675">Receptor</keyword>
<evidence type="ECO:0000256" key="9">
    <source>
        <dbReference type="ARBA" id="ARBA00065267"/>
    </source>
</evidence>
<evidence type="ECO:0000256" key="4">
    <source>
        <dbReference type="ARBA" id="ARBA00022490"/>
    </source>
</evidence>
<sequence>MCSHESSFQPAQFLLLVGVPVVSVLLLVQCLRWHCPPWLLRACWKPDSEEEPVSHPAPLPEYEAPRQGQPATLQEMAAFYQELHTPTQGQTVTRQLMHKLLVFSAREVDHRGGCLILQDTGISLLIPPGAVAVGRQERVSLILVWDLSDAPSLSRAQGLVSPVVACGPHGASFLKPCTLTFKHCAQQPSHARTYSSNTTLLDAKDWRPLGRPGVHTSRDECRIHLSHFSSSLYTPWTALLGSLEAPTEAPGAAGAGRQVRWCLSLAHACPAAVSLHSLFTCVVEAPMGRDARKWLQLAVFCSPLAPGQSHLQLRVYFLNNTPCALQWALTNEQPHGGRLCGPCQLFDFTGARGDQCLKLKYISEGWENVDDTSCQLVPHLHIWHGKCPFRSFCFRRKTGSPGTPSPPPALSSPLLVTLELCSSSFCHACRPALEGKEPQQIFAERKMDVLSSFCSFPKPFSNENEDCSALTNEIIVTMHTFQDGLETKYMEILRFQASEEESWAAPPPVSQPPPCNRLPPELFEQLQMLLEPNSVTGNDWRRLASHLGLCGMKIRFLSCQRSPAAAILELFEEQNGSLQELHYLMTEMERLDCASAIQNYLNGTQSGSPARVHGGAWENQALELDEKL</sequence>
<keyword evidence="10" id="KW-0217">Developmental protein</keyword>
<evidence type="ECO:0000256" key="8">
    <source>
        <dbReference type="ARBA" id="ARBA00057851"/>
    </source>
</evidence>
<feature type="domain" description="ZU5" evidence="12">
    <location>
        <begin position="102"/>
        <end position="237"/>
    </location>
</feature>
<dbReference type="GO" id="GO:0043123">
    <property type="term" value="P:positive regulation of canonical NF-kappaB signal transduction"/>
    <property type="evidence" value="ECO:0007669"/>
    <property type="project" value="TreeGrafter"/>
</dbReference>
<dbReference type="GO" id="GO:0005737">
    <property type="term" value="C:cytoplasm"/>
    <property type="evidence" value="ECO:0007669"/>
    <property type="project" value="UniProtKB-SubCell"/>
</dbReference>
<evidence type="ECO:0000259" key="12">
    <source>
        <dbReference type="PROSITE" id="PS51145"/>
    </source>
</evidence>
<dbReference type="FunFam" id="1.10.533.10:FF:000054">
    <property type="entry name" value="Unc-5 family C-terminal like"/>
    <property type="match status" value="1"/>
</dbReference>
<dbReference type="Pfam" id="PF17217">
    <property type="entry name" value="UPA"/>
    <property type="match status" value="1"/>
</dbReference>
<dbReference type="InterPro" id="IPR000906">
    <property type="entry name" value="ZU5_dom"/>
</dbReference>
<dbReference type="Pfam" id="PF00791">
    <property type="entry name" value="ZU5"/>
    <property type="match status" value="1"/>
</dbReference>
<name>A0A7J7FNZ8_DICBM</name>
<dbReference type="SUPFAM" id="SSF47986">
    <property type="entry name" value="DEATH domain"/>
    <property type="match status" value="1"/>
</dbReference>
<keyword evidence="5 10" id="KW-0812">Transmembrane</keyword>
<evidence type="ECO:0000256" key="6">
    <source>
        <dbReference type="ARBA" id="ARBA00022989"/>
    </source>
</evidence>
<evidence type="ECO:0000256" key="5">
    <source>
        <dbReference type="ARBA" id="ARBA00022692"/>
    </source>
</evidence>
<comment type="subunit">
    <text evidence="9">Interacts with p65/RELA and NFKB1.</text>
</comment>
<evidence type="ECO:0000256" key="10">
    <source>
        <dbReference type="RuleBase" id="RU367033"/>
    </source>
</evidence>
<dbReference type="GO" id="GO:0005886">
    <property type="term" value="C:plasma membrane"/>
    <property type="evidence" value="ECO:0007669"/>
    <property type="project" value="UniProtKB-SubCell"/>
</dbReference>
<feature type="domain" description="Death" evidence="11">
    <location>
        <begin position="525"/>
        <end position="604"/>
    </location>
</feature>
<feature type="transmembrane region" description="Helical" evidence="10">
    <location>
        <begin position="12"/>
        <end position="31"/>
    </location>
</feature>
<keyword evidence="10" id="KW-0393">Immunoglobulin domain</keyword>
<proteinExistence type="inferred from homology"/>
<dbReference type="InterPro" id="IPR000488">
    <property type="entry name" value="Death_dom"/>
</dbReference>
<evidence type="ECO:0000256" key="2">
    <source>
        <dbReference type="ARBA" id="ARBA00004496"/>
    </source>
</evidence>
<dbReference type="Gene3D" id="1.10.533.10">
    <property type="entry name" value="Death Domain, Fas"/>
    <property type="match status" value="1"/>
</dbReference>
<evidence type="ECO:0000256" key="1">
    <source>
        <dbReference type="ARBA" id="ARBA00004183"/>
    </source>
</evidence>
<organism evidence="13 14">
    <name type="scientific">Diceros bicornis minor</name>
    <name type="common">South-central black rhinoceros</name>
    <dbReference type="NCBI Taxonomy" id="77932"/>
    <lineage>
        <taxon>Eukaryota</taxon>
        <taxon>Metazoa</taxon>
        <taxon>Chordata</taxon>
        <taxon>Craniata</taxon>
        <taxon>Vertebrata</taxon>
        <taxon>Euteleostomi</taxon>
        <taxon>Mammalia</taxon>
        <taxon>Eutheria</taxon>
        <taxon>Laurasiatheria</taxon>
        <taxon>Perissodactyla</taxon>
        <taxon>Rhinocerotidae</taxon>
        <taxon>Diceros</taxon>
    </lineage>
</organism>
<evidence type="ECO:0000313" key="13">
    <source>
        <dbReference type="EMBL" id="KAF5929691.1"/>
    </source>
</evidence>
<protein>
    <recommendedName>
        <fullName evidence="10">Netrin receptor UNC5</fullName>
    </recommendedName>
</protein>
<dbReference type="SMART" id="SM00005">
    <property type="entry name" value="DEATH"/>
    <property type="match status" value="1"/>
</dbReference>
<dbReference type="Proteomes" id="UP000551758">
    <property type="component" value="Unassembled WGS sequence"/>
</dbReference>
<dbReference type="PANTHER" id="PTHR12582:SF41">
    <property type="entry name" value="UNC5C-LIKE PROTEIN"/>
    <property type="match status" value="1"/>
</dbReference>
<dbReference type="Gene3D" id="2.60.220.30">
    <property type="match status" value="1"/>
</dbReference>
<dbReference type="Pfam" id="PF00531">
    <property type="entry name" value="Death"/>
    <property type="match status" value="1"/>
</dbReference>
<keyword evidence="4" id="KW-0963">Cytoplasm</keyword>
<dbReference type="GO" id="GO:0005042">
    <property type="term" value="F:netrin receptor activity"/>
    <property type="evidence" value="ECO:0007669"/>
    <property type="project" value="UniProtKB-UniRule"/>
</dbReference>
<keyword evidence="7 10" id="KW-0472">Membrane</keyword>
<dbReference type="AlphaFoldDB" id="A0A7J7FNZ8"/>
<dbReference type="PROSITE" id="PS50017">
    <property type="entry name" value="DEATH_DOMAIN"/>
    <property type="match status" value="1"/>
</dbReference>
<dbReference type="InterPro" id="IPR011029">
    <property type="entry name" value="DEATH-like_dom_sf"/>
</dbReference>
<comment type="function">
    <text evidence="8">Inhibits NF-kappa-B-dependent transcription by impairing NF-kappa-B binding to its targets.</text>
</comment>
<dbReference type="GO" id="GO:0046330">
    <property type="term" value="P:positive regulation of JNK cascade"/>
    <property type="evidence" value="ECO:0007669"/>
    <property type="project" value="TreeGrafter"/>
</dbReference>
<keyword evidence="6 10" id="KW-1133">Transmembrane helix</keyword>
<evidence type="ECO:0000313" key="14">
    <source>
        <dbReference type="Proteomes" id="UP000551758"/>
    </source>
</evidence>
<evidence type="ECO:0000259" key="11">
    <source>
        <dbReference type="PROSITE" id="PS50017"/>
    </source>
</evidence>
<comment type="function">
    <text evidence="10">Receptor for netrin required for axon guidance. Mediates axon repulsion of neuronal growth cones in the developing nervous system upon ligand binding.</text>
</comment>
<comment type="similarity">
    <text evidence="3 10">Belongs to the unc-5 family.</text>
</comment>
<gene>
    <name evidence="13" type="ORF">HPG69_002414</name>
</gene>
<dbReference type="EMBL" id="JACDTQ010000017">
    <property type="protein sequence ID" value="KAF5929691.1"/>
    <property type="molecule type" value="Genomic_DNA"/>
</dbReference>
<dbReference type="FunFam" id="2.60.220.30:FF:000013">
    <property type="entry name" value="Unc-5 family C-terminal like"/>
    <property type="match status" value="1"/>
</dbReference>
<evidence type="ECO:0000256" key="3">
    <source>
        <dbReference type="ARBA" id="ARBA00009844"/>
    </source>
</evidence>
<dbReference type="PANTHER" id="PTHR12582">
    <property type="entry name" value="NETRIN RECEPTOR UNC5"/>
    <property type="match status" value="1"/>
</dbReference>
<dbReference type="PROSITE" id="PS51145">
    <property type="entry name" value="ZU5"/>
    <property type="match status" value="1"/>
</dbReference>
<reference evidence="13 14" key="1">
    <citation type="journal article" date="2020" name="Mol. Biol. Evol.">
        <title>Interspecific Gene Flow and the Evolution of Specialization in Black and White Rhinoceros.</title>
        <authorList>
            <person name="Moodley Y."/>
            <person name="Westbury M.V."/>
            <person name="Russo I.M."/>
            <person name="Gopalakrishnan S."/>
            <person name="Rakotoarivelo A."/>
            <person name="Olsen R.A."/>
            <person name="Prost S."/>
            <person name="Tunstall T."/>
            <person name="Ryder O.A."/>
            <person name="Dalen L."/>
            <person name="Bruford M.W."/>
        </authorList>
    </citation>
    <scope>NUCLEOTIDE SEQUENCE [LARGE SCALE GENOMIC DNA]</scope>
    <source>
        <strain evidence="13">SBR-YM</strain>
        <tissue evidence="13">Skin</tissue>
    </source>
</reference>
<dbReference type="InterPro" id="IPR033772">
    <property type="entry name" value="UPA"/>
</dbReference>
<keyword evidence="14" id="KW-1185">Reference proteome</keyword>
<dbReference type="InterPro" id="IPR037936">
    <property type="entry name" value="UNC5A-D"/>
</dbReference>
<comment type="caution">
    <text evidence="13">The sequence shown here is derived from an EMBL/GenBank/DDBJ whole genome shotgun (WGS) entry which is preliminary data.</text>
</comment>
<comment type="subcellular location">
    <subcellularLocation>
        <location evidence="10">Cell membrane</location>
        <topology evidence="10">Single-pass type I membrane protein</topology>
    </subcellularLocation>
    <subcellularLocation>
        <location evidence="2">Cytoplasm</location>
    </subcellularLocation>
    <subcellularLocation>
        <location evidence="1">Membrane</location>
        <topology evidence="1">Single-pass type III membrane protein</topology>
    </subcellularLocation>
</comment>
<dbReference type="SMART" id="SM00218">
    <property type="entry name" value="ZU5"/>
    <property type="match status" value="1"/>
</dbReference>